<name>A0ABD0JLY7_9CAEN</name>
<dbReference type="EMBL" id="JACVVK020000386">
    <property type="protein sequence ID" value="KAK7476048.1"/>
    <property type="molecule type" value="Genomic_DNA"/>
</dbReference>
<protein>
    <submittedName>
        <fullName evidence="1">Uncharacterized protein</fullName>
    </submittedName>
</protein>
<organism evidence="1 2">
    <name type="scientific">Batillaria attramentaria</name>
    <dbReference type="NCBI Taxonomy" id="370345"/>
    <lineage>
        <taxon>Eukaryota</taxon>
        <taxon>Metazoa</taxon>
        <taxon>Spiralia</taxon>
        <taxon>Lophotrochozoa</taxon>
        <taxon>Mollusca</taxon>
        <taxon>Gastropoda</taxon>
        <taxon>Caenogastropoda</taxon>
        <taxon>Sorbeoconcha</taxon>
        <taxon>Cerithioidea</taxon>
        <taxon>Batillariidae</taxon>
        <taxon>Batillaria</taxon>
    </lineage>
</organism>
<accession>A0ABD0JLY7</accession>
<evidence type="ECO:0000313" key="2">
    <source>
        <dbReference type="Proteomes" id="UP001519460"/>
    </source>
</evidence>
<sequence>MSQKVKHAAGQIEKLNTVTYWCNGHSFGIATVSSYHKHSLRFPVKRTEFILVARNLYKEQLLPPIWKALISRKD</sequence>
<keyword evidence="2" id="KW-1185">Reference proteome</keyword>
<comment type="caution">
    <text evidence="1">The sequence shown here is derived from an EMBL/GenBank/DDBJ whole genome shotgun (WGS) entry which is preliminary data.</text>
</comment>
<reference evidence="1 2" key="1">
    <citation type="journal article" date="2023" name="Sci. Data">
        <title>Genome assembly of the Korean intertidal mud-creeper Batillaria attramentaria.</title>
        <authorList>
            <person name="Patra A.K."/>
            <person name="Ho P.T."/>
            <person name="Jun S."/>
            <person name="Lee S.J."/>
            <person name="Kim Y."/>
            <person name="Won Y.J."/>
        </authorList>
    </citation>
    <scope>NUCLEOTIDE SEQUENCE [LARGE SCALE GENOMIC DNA]</scope>
    <source>
        <strain evidence="1">Wonlab-2016</strain>
    </source>
</reference>
<proteinExistence type="predicted"/>
<dbReference type="AlphaFoldDB" id="A0ABD0JLY7"/>
<gene>
    <name evidence="1" type="ORF">BaRGS_00032675</name>
</gene>
<dbReference type="Proteomes" id="UP001519460">
    <property type="component" value="Unassembled WGS sequence"/>
</dbReference>
<evidence type="ECO:0000313" key="1">
    <source>
        <dbReference type="EMBL" id="KAK7476048.1"/>
    </source>
</evidence>